<reference evidence="6 7" key="1">
    <citation type="journal article" date="2015" name="Genome Announc.">
        <title>Expanding the biotechnology potential of lactobacilli through comparative genomics of 213 strains and associated genera.</title>
        <authorList>
            <person name="Sun Z."/>
            <person name="Harris H.M."/>
            <person name="McCann A."/>
            <person name="Guo C."/>
            <person name="Argimon S."/>
            <person name="Zhang W."/>
            <person name="Yang X."/>
            <person name="Jeffery I.B."/>
            <person name="Cooney J.C."/>
            <person name="Kagawa T.F."/>
            <person name="Liu W."/>
            <person name="Song Y."/>
            <person name="Salvetti E."/>
            <person name="Wrobel A."/>
            <person name="Rasinkangas P."/>
            <person name="Parkhill J."/>
            <person name="Rea M.C."/>
            <person name="O'Sullivan O."/>
            <person name="Ritari J."/>
            <person name="Douillard F.P."/>
            <person name="Paul Ross R."/>
            <person name="Yang R."/>
            <person name="Briner A.E."/>
            <person name="Felis G.E."/>
            <person name="de Vos W.M."/>
            <person name="Barrangou R."/>
            <person name="Klaenhammer T.R."/>
            <person name="Caufield P.W."/>
            <person name="Cui Y."/>
            <person name="Zhang H."/>
            <person name="O'Toole P.W."/>
        </authorList>
    </citation>
    <scope>NUCLEOTIDE SEQUENCE [LARGE SCALE GENOMIC DNA]</scope>
    <source>
        <strain evidence="6 7">NBRC 103219</strain>
    </source>
</reference>
<evidence type="ECO:0000256" key="2">
    <source>
        <dbReference type="ARBA" id="ARBA00023015"/>
    </source>
</evidence>
<organism evidence="6 7">
    <name type="scientific">Ligilactobacillus pobuzihii</name>
    <dbReference type="NCBI Taxonomy" id="449659"/>
    <lineage>
        <taxon>Bacteria</taxon>
        <taxon>Bacillati</taxon>
        <taxon>Bacillota</taxon>
        <taxon>Bacilli</taxon>
        <taxon>Lactobacillales</taxon>
        <taxon>Lactobacillaceae</taxon>
        <taxon>Ligilactobacillus</taxon>
    </lineage>
</organism>
<dbReference type="SUPFAM" id="SSF46785">
    <property type="entry name" value="Winged helix' DNA-binding domain"/>
    <property type="match status" value="1"/>
</dbReference>
<dbReference type="Gene3D" id="3.40.190.290">
    <property type="match status" value="1"/>
</dbReference>
<dbReference type="GO" id="GO:0003677">
    <property type="term" value="F:DNA binding"/>
    <property type="evidence" value="ECO:0007669"/>
    <property type="project" value="UniProtKB-KW"/>
</dbReference>
<dbReference type="OrthoDB" id="9803735at2"/>
<protein>
    <recommendedName>
        <fullName evidence="5">HTH lysR-type domain-containing protein</fullName>
    </recommendedName>
</protein>
<evidence type="ECO:0000256" key="1">
    <source>
        <dbReference type="ARBA" id="ARBA00009437"/>
    </source>
</evidence>
<name>A0A0R2LK42_9LACO</name>
<sequence>MEFRTLSYFLTVVQEKSISQAAKVLHISQPALSRQLKQLETELDTKLFNRGHREIHLTEEGRYLADRGKKILSLVDKTTKNITTETEVAGEITIGGGETKSMKVVAKIIDHLVKQYPEVKVNLYSGNADDVLEKLEQGLIDFGLVIDPVEKQKYAYKKLPAADQWGLLIRQDHFLASKKSIIPADLVDVPLYVSSQTYNNNKIAEWCGESLDSLHIIGTYNLLYNASLLVEQGVAGALCIAGIVNTVNTNLKFIPLQPKLKSGINIVWKKGQNLSKAGKVFVKYLAEI</sequence>
<dbReference type="InterPro" id="IPR036390">
    <property type="entry name" value="WH_DNA-bd_sf"/>
</dbReference>
<dbReference type="EMBL" id="JQCN01000004">
    <property type="protein sequence ID" value="KRO02085.1"/>
    <property type="molecule type" value="Genomic_DNA"/>
</dbReference>
<accession>A0A0R2LK42</accession>
<dbReference type="Pfam" id="PF00126">
    <property type="entry name" value="HTH_1"/>
    <property type="match status" value="1"/>
</dbReference>
<comment type="caution">
    <text evidence="6">The sequence shown here is derived from an EMBL/GenBank/DDBJ whole genome shotgun (WGS) entry which is preliminary data.</text>
</comment>
<dbReference type="InterPro" id="IPR036388">
    <property type="entry name" value="WH-like_DNA-bd_sf"/>
</dbReference>
<keyword evidence="4" id="KW-0804">Transcription</keyword>
<dbReference type="GO" id="GO:0005829">
    <property type="term" value="C:cytosol"/>
    <property type="evidence" value="ECO:0007669"/>
    <property type="project" value="TreeGrafter"/>
</dbReference>
<dbReference type="PANTHER" id="PTHR30419:SF8">
    <property type="entry name" value="NITROGEN ASSIMILATION TRANSCRIPTIONAL ACTIVATOR-RELATED"/>
    <property type="match status" value="1"/>
</dbReference>
<evidence type="ECO:0000313" key="6">
    <source>
        <dbReference type="EMBL" id="KRO02085.1"/>
    </source>
</evidence>
<evidence type="ECO:0000259" key="5">
    <source>
        <dbReference type="PROSITE" id="PS50931"/>
    </source>
</evidence>
<dbReference type="InterPro" id="IPR050950">
    <property type="entry name" value="HTH-type_LysR_regulators"/>
</dbReference>
<dbReference type="GO" id="GO:0003700">
    <property type="term" value="F:DNA-binding transcription factor activity"/>
    <property type="evidence" value="ECO:0007669"/>
    <property type="project" value="InterPro"/>
</dbReference>
<dbReference type="FunFam" id="1.10.10.10:FF:000001">
    <property type="entry name" value="LysR family transcriptional regulator"/>
    <property type="match status" value="1"/>
</dbReference>
<dbReference type="SUPFAM" id="SSF53850">
    <property type="entry name" value="Periplasmic binding protein-like II"/>
    <property type="match status" value="1"/>
</dbReference>
<dbReference type="PATRIC" id="fig|449659.4.peg.1794"/>
<dbReference type="InterPro" id="IPR005119">
    <property type="entry name" value="LysR_subst-bd"/>
</dbReference>
<evidence type="ECO:0000256" key="3">
    <source>
        <dbReference type="ARBA" id="ARBA00023125"/>
    </source>
</evidence>
<evidence type="ECO:0000256" key="4">
    <source>
        <dbReference type="ARBA" id="ARBA00023163"/>
    </source>
</evidence>
<dbReference type="PANTHER" id="PTHR30419">
    <property type="entry name" value="HTH-TYPE TRANSCRIPTIONAL REGULATOR YBHD"/>
    <property type="match status" value="1"/>
</dbReference>
<comment type="similarity">
    <text evidence="1">Belongs to the LysR transcriptional regulatory family.</text>
</comment>
<dbReference type="STRING" id="449659.IV66_GL001755"/>
<dbReference type="PRINTS" id="PR00039">
    <property type="entry name" value="HTHLYSR"/>
</dbReference>
<dbReference type="Gene3D" id="1.10.10.10">
    <property type="entry name" value="Winged helix-like DNA-binding domain superfamily/Winged helix DNA-binding domain"/>
    <property type="match status" value="1"/>
</dbReference>
<keyword evidence="7" id="KW-1185">Reference proteome</keyword>
<dbReference type="Proteomes" id="UP000051886">
    <property type="component" value="Unassembled WGS sequence"/>
</dbReference>
<dbReference type="AlphaFoldDB" id="A0A0R2LK42"/>
<gene>
    <name evidence="6" type="ORF">IV66_GL001755</name>
</gene>
<evidence type="ECO:0000313" key="7">
    <source>
        <dbReference type="Proteomes" id="UP000051886"/>
    </source>
</evidence>
<keyword evidence="3" id="KW-0238">DNA-binding</keyword>
<dbReference type="PROSITE" id="PS50931">
    <property type="entry name" value="HTH_LYSR"/>
    <property type="match status" value="1"/>
</dbReference>
<dbReference type="Pfam" id="PF03466">
    <property type="entry name" value="LysR_substrate"/>
    <property type="match status" value="1"/>
</dbReference>
<keyword evidence="2" id="KW-0805">Transcription regulation</keyword>
<proteinExistence type="inferred from homology"/>
<feature type="domain" description="HTH lysR-type" evidence="5">
    <location>
        <begin position="1"/>
        <end position="58"/>
    </location>
</feature>
<dbReference type="CDD" id="cd05466">
    <property type="entry name" value="PBP2_LTTR_substrate"/>
    <property type="match status" value="1"/>
</dbReference>
<dbReference type="InterPro" id="IPR000847">
    <property type="entry name" value="LysR_HTH_N"/>
</dbReference>
<dbReference type="RefSeq" id="WP_017867380.1">
    <property type="nucleotide sequence ID" value="NZ_BJYB01000010.1"/>
</dbReference>